<dbReference type="InterPro" id="IPR018536">
    <property type="entry name" value="CpcS/CpeS"/>
</dbReference>
<proteinExistence type="inferred from homology"/>
<dbReference type="Proteomes" id="UP000016960">
    <property type="component" value="Unassembled WGS sequence"/>
</dbReference>
<dbReference type="InterPro" id="IPR012674">
    <property type="entry name" value="Calycin"/>
</dbReference>
<dbReference type="Gene3D" id="2.40.128.20">
    <property type="match status" value="1"/>
</dbReference>
<reference evidence="4 5" key="1">
    <citation type="submission" date="2013-05" db="EMBL/GenBank/DDBJ databases">
        <title>Draft genome sequence of Rubidibacter lacunae KORDI 51-2.</title>
        <authorList>
            <person name="Choi D.H."/>
            <person name="Noh J.H."/>
            <person name="Kwon K.-K."/>
            <person name="Lee J.-H."/>
            <person name="Ryu J.-Y."/>
        </authorList>
    </citation>
    <scope>NUCLEOTIDE SEQUENCE [LARGE SCALE GENOMIC DNA]</scope>
    <source>
        <strain evidence="4 5">KORDI 51-2</strain>
    </source>
</reference>
<keyword evidence="2 3" id="KW-0456">Lyase</keyword>
<protein>
    <recommendedName>
        <fullName evidence="3">Chromophore lyase CpcS/CpeS</fullName>
        <ecNumber evidence="3">4.-.-.-</ecNumber>
    </recommendedName>
</protein>
<comment type="caution">
    <text evidence="4">The sequence shown here is derived from an EMBL/GenBank/DDBJ whole genome shotgun (WGS) entry which is preliminary data.</text>
</comment>
<evidence type="ECO:0000256" key="3">
    <source>
        <dbReference type="HAMAP-Rule" id="MF_01459"/>
    </source>
</evidence>
<dbReference type="GO" id="GO:0017006">
    <property type="term" value="P:protein-tetrapyrrole linkage"/>
    <property type="evidence" value="ECO:0007669"/>
    <property type="project" value="UniProtKB-UniRule"/>
</dbReference>
<dbReference type="Pfam" id="PF09367">
    <property type="entry name" value="CpeS"/>
    <property type="match status" value="1"/>
</dbReference>
<dbReference type="EMBL" id="ASSJ01000001">
    <property type="protein sequence ID" value="ERN43118.1"/>
    <property type="molecule type" value="Genomic_DNA"/>
</dbReference>
<evidence type="ECO:0000256" key="2">
    <source>
        <dbReference type="ARBA" id="ARBA00023239"/>
    </source>
</evidence>
<comment type="function">
    <text evidence="3">Covalently attaches a chromophore to Cys residue(s) of phycobiliproteins.</text>
</comment>
<accession>U5DF53</accession>
<dbReference type="STRING" id="582515.KR51_00000060"/>
<name>U5DF53_9CHRO</name>
<dbReference type="HAMAP" id="MF_01459">
    <property type="entry name" value="Chrphore_lyase_CpxS"/>
    <property type="match status" value="1"/>
</dbReference>
<dbReference type="eggNOG" id="ENOG5030ATU">
    <property type="taxonomic scope" value="Bacteria"/>
</dbReference>
<gene>
    <name evidence="3" type="primary">cpcS</name>
    <name evidence="4" type="ORF">KR51_00000060</name>
</gene>
<organism evidence="4 5">
    <name type="scientific">Rubidibacter lacunae KORDI 51-2</name>
    <dbReference type="NCBI Taxonomy" id="582515"/>
    <lineage>
        <taxon>Bacteria</taxon>
        <taxon>Bacillati</taxon>
        <taxon>Cyanobacteriota</taxon>
        <taxon>Cyanophyceae</taxon>
        <taxon>Oscillatoriophycideae</taxon>
        <taxon>Chroococcales</taxon>
        <taxon>Aphanothecaceae</taxon>
        <taxon>Rubidibacter</taxon>
    </lineage>
</organism>
<sequence length="179" mass="20279">MTTIGSTRAVVATHEQLIAAFFQASAGKWHSERRYYTLPQGKTKEVCSRLEIELLDRGCEELHHLEALHQLDADALVCGTRVSWCSIDAETGRLQSEDSTLFGALGNQLYRDRGFAIDQPVAAQFHFINPQTLCLRTEYKGSSFEEELKLIGDRYRTRQTIVARAGEQKLIGQYLETRL</sequence>
<keyword evidence="5" id="KW-1185">Reference proteome</keyword>
<evidence type="ECO:0000313" key="5">
    <source>
        <dbReference type="Proteomes" id="UP000016960"/>
    </source>
</evidence>
<dbReference type="InParanoid" id="U5DF53"/>
<dbReference type="GO" id="GO:0016829">
    <property type="term" value="F:lyase activity"/>
    <property type="evidence" value="ECO:0007669"/>
    <property type="project" value="UniProtKB-KW"/>
</dbReference>
<dbReference type="AlphaFoldDB" id="U5DF53"/>
<comment type="similarity">
    <text evidence="1 3">Belongs to the CpcS/CpeS biliprotein lyase family.</text>
</comment>
<evidence type="ECO:0000313" key="4">
    <source>
        <dbReference type="EMBL" id="ERN43118.1"/>
    </source>
</evidence>
<dbReference type="EC" id="4.-.-.-" evidence="3"/>
<evidence type="ECO:0000256" key="1">
    <source>
        <dbReference type="ARBA" id="ARBA00010681"/>
    </source>
</evidence>